<organism evidence="6 7">
    <name type="scientific">Mycolicibacillus trivialis</name>
    <dbReference type="NCBI Taxonomy" id="1798"/>
    <lineage>
        <taxon>Bacteria</taxon>
        <taxon>Bacillati</taxon>
        <taxon>Actinomycetota</taxon>
        <taxon>Actinomycetes</taxon>
        <taxon>Mycobacteriales</taxon>
        <taxon>Mycobacteriaceae</taxon>
        <taxon>Mycolicibacillus</taxon>
    </lineage>
</organism>
<keyword evidence="1 4" id="KW-0732">Signal</keyword>
<reference evidence="6 7" key="1">
    <citation type="submission" date="2016-01" db="EMBL/GenBank/DDBJ databases">
        <title>The new phylogeny of the genus Mycobacterium.</title>
        <authorList>
            <person name="Tarcisio F."/>
            <person name="Conor M."/>
            <person name="Antonella G."/>
            <person name="Elisabetta G."/>
            <person name="Giulia F.S."/>
            <person name="Sara T."/>
            <person name="Anna F."/>
            <person name="Clotilde B."/>
            <person name="Roberto B."/>
            <person name="Veronica D.S."/>
            <person name="Fabio R."/>
            <person name="Monica P."/>
            <person name="Olivier J."/>
            <person name="Enrico T."/>
            <person name="Nicola S."/>
        </authorList>
    </citation>
    <scope>NUCLEOTIDE SEQUENCE [LARGE SCALE GENOMIC DNA]</scope>
    <source>
        <strain evidence="6 7">DSM 44153</strain>
    </source>
</reference>
<gene>
    <name evidence="6" type="ORF">AWC30_00790</name>
</gene>
<dbReference type="AlphaFoldDB" id="A0A1X2ENZ3"/>
<dbReference type="Pfam" id="PF26580">
    <property type="entry name" value="Mtb12_C"/>
    <property type="match status" value="1"/>
</dbReference>
<feature type="region of interest" description="Disordered" evidence="3">
    <location>
        <begin position="37"/>
        <end position="56"/>
    </location>
</feature>
<proteinExistence type="inferred from homology"/>
<sequence length="174" mass="17874">MTIKLFATSAAAVAVLGATAVAPAVAEAPIAPRPVAFDAPLPLDPPPAPEPADPATALPTAEELTGILDNLVDPQVSDEVKSDLVAGGLDHHRANVFNHKLREAGHHGALPLTFTADNITAAGENTVTSDVTVTGPKMASPIEKNVTFVNQNGWMLSQAAGDELVEAIVGRLPN</sequence>
<comment type="similarity">
    <text evidence="2">Belongs to the MTB12 family.</text>
</comment>
<dbReference type="InterPro" id="IPR058644">
    <property type="entry name" value="Mtb12-like_C"/>
</dbReference>
<name>A0A1X2ENZ3_9MYCO</name>
<feature type="domain" description="Low molecular weight antigen MTB12-like C-terminal" evidence="5">
    <location>
        <begin position="57"/>
        <end position="167"/>
    </location>
</feature>
<protein>
    <recommendedName>
        <fullName evidence="5">Low molecular weight antigen MTB12-like C-terminal domain-containing protein</fullName>
    </recommendedName>
</protein>
<evidence type="ECO:0000256" key="2">
    <source>
        <dbReference type="ARBA" id="ARBA00093774"/>
    </source>
</evidence>
<keyword evidence="7" id="KW-1185">Reference proteome</keyword>
<evidence type="ECO:0000259" key="5">
    <source>
        <dbReference type="Pfam" id="PF26580"/>
    </source>
</evidence>
<evidence type="ECO:0000256" key="3">
    <source>
        <dbReference type="SAM" id="MobiDB-lite"/>
    </source>
</evidence>
<dbReference type="OrthoDB" id="4752056at2"/>
<feature type="signal peptide" evidence="4">
    <location>
        <begin position="1"/>
        <end position="26"/>
    </location>
</feature>
<evidence type="ECO:0000256" key="1">
    <source>
        <dbReference type="ARBA" id="ARBA00022729"/>
    </source>
</evidence>
<evidence type="ECO:0000313" key="7">
    <source>
        <dbReference type="Proteomes" id="UP000193090"/>
    </source>
</evidence>
<feature type="chain" id="PRO_5038902823" description="Low molecular weight antigen MTB12-like C-terminal domain-containing protein" evidence="4">
    <location>
        <begin position="27"/>
        <end position="174"/>
    </location>
</feature>
<dbReference type="Proteomes" id="UP000193090">
    <property type="component" value="Unassembled WGS sequence"/>
</dbReference>
<dbReference type="EMBL" id="LQPZ01000012">
    <property type="protein sequence ID" value="ORX07316.1"/>
    <property type="molecule type" value="Genomic_DNA"/>
</dbReference>
<feature type="compositionally biased region" description="Pro residues" evidence="3">
    <location>
        <begin position="42"/>
        <end position="52"/>
    </location>
</feature>
<evidence type="ECO:0000256" key="4">
    <source>
        <dbReference type="SAM" id="SignalP"/>
    </source>
</evidence>
<accession>A0A1X2ENZ3</accession>
<dbReference type="RefSeq" id="WP_085108920.1">
    <property type="nucleotide sequence ID" value="NZ_JACKSN010000111.1"/>
</dbReference>
<evidence type="ECO:0000313" key="6">
    <source>
        <dbReference type="EMBL" id="ORX07316.1"/>
    </source>
</evidence>
<comment type="caution">
    <text evidence="6">The sequence shown here is derived from an EMBL/GenBank/DDBJ whole genome shotgun (WGS) entry which is preliminary data.</text>
</comment>